<dbReference type="EMBL" id="JADBGQ010000002">
    <property type="protein sequence ID" value="KAG5410917.1"/>
    <property type="molecule type" value="Genomic_DNA"/>
</dbReference>
<dbReference type="Proteomes" id="UP000823674">
    <property type="component" value="Chromosome A02"/>
</dbReference>
<evidence type="ECO:0000313" key="1">
    <source>
        <dbReference type="EMBL" id="KAG5410917.1"/>
    </source>
</evidence>
<comment type="caution">
    <text evidence="1">The sequence shown here is derived from an EMBL/GenBank/DDBJ whole genome shotgun (WGS) entry which is preliminary data.</text>
</comment>
<sequence>MMQGFSNKYLDLQSKSAYIARSLPKIGQTSMNKDLMVVATKSSSLLFDLYPRIICEASLIDCSHQVRIRSHVYQDPRQAVVSSLVLEVSFGSFRQSQQV</sequence>
<organism evidence="1 2">
    <name type="scientific">Brassica rapa subsp. trilocularis</name>
    <dbReference type="NCBI Taxonomy" id="1813537"/>
    <lineage>
        <taxon>Eukaryota</taxon>
        <taxon>Viridiplantae</taxon>
        <taxon>Streptophyta</taxon>
        <taxon>Embryophyta</taxon>
        <taxon>Tracheophyta</taxon>
        <taxon>Spermatophyta</taxon>
        <taxon>Magnoliopsida</taxon>
        <taxon>eudicotyledons</taxon>
        <taxon>Gunneridae</taxon>
        <taxon>Pentapetalae</taxon>
        <taxon>rosids</taxon>
        <taxon>malvids</taxon>
        <taxon>Brassicales</taxon>
        <taxon>Brassicaceae</taxon>
        <taxon>Brassiceae</taxon>
        <taxon>Brassica</taxon>
    </lineage>
</organism>
<proteinExistence type="predicted"/>
<reference evidence="1 2" key="1">
    <citation type="submission" date="2021-03" db="EMBL/GenBank/DDBJ databases">
        <authorList>
            <person name="King G.J."/>
            <person name="Bancroft I."/>
            <person name="Baten A."/>
            <person name="Bloomfield J."/>
            <person name="Borpatragohain P."/>
            <person name="He Z."/>
            <person name="Irish N."/>
            <person name="Irwin J."/>
            <person name="Liu K."/>
            <person name="Mauleon R.P."/>
            <person name="Moore J."/>
            <person name="Morris R."/>
            <person name="Ostergaard L."/>
            <person name="Wang B."/>
            <person name="Wells R."/>
        </authorList>
    </citation>
    <scope>NUCLEOTIDE SEQUENCE [LARGE SCALE GENOMIC DNA]</scope>
    <source>
        <strain evidence="1">R-o-18</strain>
        <tissue evidence="1">Leaf</tissue>
    </source>
</reference>
<accession>A0ABQ7NJ65</accession>
<gene>
    <name evidence="1" type="primary">A02g507950.1_BraROA</name>
    <name evidence="1" type="ORF">IGI04_007236</name>
</gene>
<protein>
    <submittedName>
        <fullName evidence="1">Uncharacterized protein</fullName>
    </submittedName>
</protein>
<name>A0ABQ7NJ65_BRACM</name>
<keyword evidence="2" id="KW-1185">Reference proteome</keyword>
<evidence type="ECO:0000313" key="2">
    <source>
        <dbReference type="Proteomes" id="UP000823674"/>
    </source>
</evidence>